<evidence type="ECO:0000256" key="3">
    <source>
        <dbReference type="ARBA" id="ARBA00022827"/>
    </source>
</evidence>
<dbReference type="GO" id="GO:0050660">
    <property type="term" value="F:flavin adenine dinucleotide binding"/>
    <property type="evidence" value="ECO:0007669"/>
    <property type="project" value="TreeGrafter"/>
</dbReference>
<dbReference type="Pfam" id="PF04777">
    <property type="entry name" value="Evr1_Alr"/>
    <property type="match status" value="1"/>
</dbReference>
<dbReference type="PANTHER" id="PTHR12645">
    <property type="entry name" value="ALR/ERV"/>
    <property type="match status" value="1"/>
</dbReference>
<organism evidence="9 10">
    <name type="scientific">Fadolivirus FV1/VV64</name>
    <dbReference type="NCBI Taxonomy" id="3070911"/>
    <lineage>
        <taxon>Viruses</taxon>
        <taxon>Varidnaviria</taxon>
        <taxon>Bamfordvirae</taxon>
        <taxon>Nucleocytoviricota</taxon>
        <taxon>Megaviricetes</taxon>
        <taxon>Imitervirales</taxon>
        <taxon>Mimiviridae</taxon>
        <taxon>Klosneuvirinae</taxon>
        <taxon>Fadolivirus</taxon>
        <taxon>Fadolivirus algeromassiliense</taxon>
    </lineage>
</organism>
<dbReference type="EC" id="1.8.3.2" evidence="7"/>
<comment type="cofactor">
    <cofactor evidence="1 7">
        <name>FAD</name>
        <dbReference type="ChEBI" id="CHEBI:57692"/>
    </cofactor>
</comment>
<evidence type="ECO:0000313" key="9">
    <source>
        <dbReference type="EMBL" id="QKF94765.1"/>
    </source>
</evidence>
<gene>
    <name evidence="9" type="ORF">Fadolivirus_1_1307</name>
</gene>
<sequence length="107" mass="12776">MRPEVWGPHAWIFLHSITMNYPDKPSNQDKKEMKDFFSSLKYVLPCDKCSKNLQKHMIKYPLTDNVLSSRDSLIRWLIDIHNEVNRDNNKPIYSYSTAKNKLENLYK</sequence>
<dbReference type="Proteomes" id="UP001162001">
    <property type="component" value="Segment"/>
</dbReference>
<evidence type="ECO:0000256" key="5">
    <source>
        <dbReference type="ARBA" id="ARBA00023157"/>
    </source>
</evidence>
<comment type="catalytic activity">
    <reaction evidence="6 7">
        <text>2 R'C(R)SH + O2 = R'C(R)S-S(R)CR' + H2O2</text>
        <dbReference type="Rhea" id="RHEA:17357"/>
        <dbReference type="ChEBI" id="CHEBI:15379"/>
        <dbReference type="ChEBI" id="CHEBI:16240"/>
        <dbReference type="ChEBI" id="CHEBI:16520"/>
        <dbReference type="ChEBI" id="CHEBI:17412"/>
        <dbReference type="EC" id="1.8.3.2"/>
    </reaction>
</comment>
<evidence type="ECO:0000256" key="2">
    <source>
        <dbReference type="ARBA" id="ARBA00022630"/>
    </source>
</evidence>
<evidence type="ECO:0000256" key="4">
    <source>
        <dbReference type="ARBA" id="ARBA00023002"/>
    </source>
</evidence>
<feature type="domain" description="ERV/ALR sulfhydryl oxidase" evidence="8">
    <location>
        <begin position="1"/>
        <end position="102"/>
    </location>
</feature>
<accession>A0A7D3QV58</accession>
<reference evidence="9 10" key="1">
    <citation type="submission" date="2020-04" db="EMBL/GenBank/DDBJ databases">
        <title>Advantages and limits of metagenomic assembly and binning of a giant virus.</title>
        <authorList>
            <person name="Schulz F."/>
            <person name="Andreani J."/>
            <person name="Francis R."/>
            <person name="Boudjemaa H."/>
            <person name="Bou Khalil J.Y."/>
            <person name="Lee J."/>
            <person name="La Scola B."/>
            <person name="Woyke T."/>
        </authorList>
    </citation>
    <scope>NUCLEOTIDE SEQUENCE [LARGE SCALE GENOMIC DNA]</scope>
    <source>
        <strain evidence="9 10">FV1/VV64</strain>
    </source>
</reference>
<evidence type="ECO:0000256" key="6">
    <source>
        <dbReference type="ARBA" id="ARBA00048864"/>
    </source>
</evidence>
<keyword evidence="2 7" id="KW-0285">Flavoprotein</keyword>
<dbReference type="Gene3D" id="1.20.120.310">
    <property type="entry name" value="ERV/ALR sulfhydryl oxidase domain"/>
    <property type="match status" value="1"/>
</dbReference>
<dbReference type="InterPro" id="IPR017905">
    <property type="entry name" value="ERV/ALR_sulphydryl_oxidase"/>
</dbReference>
<name>A0A7D3QV58_9VIRU</name>
<evidence type="ECO:0000259" key="8">
    <source>
        <dbReference type="PROSITE" id="PS51324"/>
    </source>
</evidence>
<dbReference type="EMBL" id="MT418680">
    <property type="protein sequence ID" value="QKF94765.1"/>
    <property type="molecule type" value="Genomic_DNA"/>
</dbReference>
<keyword evidence="5" id="KW-1015">Disulfide bond</keyword>
<evidence type="ECO:0000256" key="1">
    <source>
        <dbReference type="ARBA" id="ARBA00001974"/>
    </source>
</evidence>
<dbReference type="SUPFAM" id="SSF69000">
    <property type="entry name" value="FAD-dependent thiol oxidase"/>
    <property type="match status" value="1"/>
</dbReference>
<protein>
    <recommendedName>
        <fullName evidence="7">Sulfhydryl oxidase</fullName>
        <ecNumber evidence="7">1.8.3.2</ecNumber>
    </recommendedName>
</protein>
<dbReference type="PROSITE" id="PS51324">
    <property type="entry name" value="ERV_ALR"/>
    <property type="match status" value="1"/>
</dbReference>
<keyword evidence="10" id="KW-1185">Reference proteome</keyword>
<evidence type="ECO:0000313" key="10">
    <source>
        <dbReference type="Proteomes" id="UP001162001"/>
    </source>
</evidence>
<dbReference type="PANTHER" id="PTHR12645:SF0">
    <property type="entry name" value="FAD-LINKED SULFHYDRYL OXIDASE ALR"/>
    <property type="match status" value="1"/>
</dbReference>
<dbReference type="InterPro" id="IPR036774">
    <property type="entry name" value="ERV/ALR_sulphydryl_oxid_sf"/>
</dbReference>
<evidence type="ECO:0000256" key="7">
    <source>
        <dbReference type="RuleBase" id="RU371123"/>
    </source>
</evidence>
<dbReference type="InterPro" id="IPR039799">
    <property type="entry name" value="ALR/ERV"/>
</dbReference>
<keyword evidence="3 7" id="KW-0274">FAD</keyword>
<dbReference type="GO" id="GO:0016971">
    <property type="term" value="F:flavin-dependent sulfhydryl oxidase activity"/>
    <property type="evidence" value="ECO:0007669"/>
    <property type="project" value="InterPro"/>
</dbReference>
<keyword evidence="4 7" id="KW-0560">Oxidoreductase</keyword>
<proteinExistence type="predicted"/>